<evidence type="ECO:0000313" key="6">
    <source>
        <dbReference type="Proteomes" id="UP000429958"/>
    </source>
</evidence>
<feature type="compositionally biased region" description="Basic and acidic residues" evidence="3">
    <location>
        <begin position="529"/>
        <end position="538"/>
    </location>
</feature>
<keyword evidence="1" id="KW-0677">Repeat</keyword>
<dbReference type="Proteomes" id="UP000429958">
    <property type="component" value="Unassembled WGS sequence"/>
</dbReference>
<keyword evidence="4" id="KW-0472">Membrane</keyword>
<dbReference type="Gene3D" id="2.10.270.10">
    <property type="entry name" value="Cholin Binding"/>
    <property type="match status" value="1"/>
</dbReference>
<gene>
    <name evidence="5" type="ORF">FYJ39_11185</name>
</gene>
<dbReference type="AlphaFoldDB" id="A0A7X2NLJ6"/>
<evidence type="ECO:0000256" key="2">
    <source>
        <dbReference type="PROSITE-ProRule" id="PRU00591"/>
    </source>
</evidence>
<feature type="repeat" description="Cell wall-binding" evidence="2">
    <location>
        <begin position="89"/>
        <end position="108"/>
    </location>
</feature>
<reference evidence="5 6" key="1">
    <citation type="submission" date="2019-08" db="EMBL/GenBank/DDBJ databases">
        <title>In-depth cultivation of the pig gut microbiome towards novel bacterial diversity and tailored functional studies.</title>
        <authorList>
            <person name="Wylensek D."/>
            <person name="Hitch T.C.A."/>
            <person name="Clavel T."/>
        </authorList>
    </citation>
    <scope>NUCLEOTIDE SEQUENCE [LARGE SCALE GENOMIC DNA]</scope>
    <source>
        <strain evidence="5 6">WCA-389-WT-23D1</strain>
    </source>
</reference>
<protein>
    <submittedName>
        <fullName evidence="5">DUF5050 domain-containing protein</fullName>
    </submittedName>
</protein>
<evidence type="ECO:0000256" key="1">
    <source>
        <dbReference type="ARBA" id="ARBA00022737"/>
    </source>
</evidence>
<comment type="caution">
    <text evidence="5">The sequence shown here is derived from an EMBL/GenBank/DDBJ whole genome shotgun (WGS) entry which is preliminary data.</text>
</comment>
<evidence type="ECO:0000256" key="4">
    <source>
        <dbReference type="SAM" id="Phobius"/>
    </source>
</evidence>
<dbReference type="InterPro" id="IPR018337">
    <property type="entry name" value="Cell_wall/Cho-bd_repeat"/>
</dbReference>
<proteinExistence type="predicted"/>
<dbReference type="SUPFAM" id="SSF69360">
    <property type="entry name" value="Cell wall binding repeat"/>
    <property type="match status" value="1"/>
</dbReference>
<evidence type="ECO:0000256" key="3">
    <source>
        <dbReference type="SAM" id="MobiDB-lite"/>
    </source>
</evidence>
<sequence>MDSRRRRPKKKSDVKSIFLILAAAIVMIAAIYTVINVIGKIKSDYENLEFTKKEESPVIDIEVKKEEGIGWNETDRGWKYLLKKNEYAQNQWLNIDGYLYYFGDKGYMVTGELKQEGQIFTLHDTKGYLQNIQRDWNFVPESTGENLDSLVKTNAFWCFLQEQEEGNNSPFRVIQYRKAVENKIKVLGNASNPERTTKDSMKAYGDYLYFLPKVEESQLSFLDQNEYALCNKLFRMIPGSNKKELVADNVDGYLVVDNMIFYAQGGKIYTASSGTEYATGDDRYSVIIENDACYLVDEDGKPAVSETGDSITLGDRMYKIQSDGRIMSVERAQPVIDGKIFYLSGSGNHSAVSIKNQEGGKLIIKEPYGVQSYCIVDKEIYFSAYVDKDERGQWYSQIFKSSLEGENKQKVSDQFPGSIEVMYYYEDEGEIYGEYYPDFWNQAYGEVVAITLSGSIYKIEDKEVRTGRYVNGNDRLQLVMVKNGKLTAQWQDCSWSRTEGIISTLWSKGVELDASVRSLLMTEENQMEEGTRVDRGEGEGMTIEPHESSAPTQQEKTVAPIYPPMNRDPVISTEGPKGDTTASTVVPKETEDVVEIIPLG</sequence>
<feature type="transmembrane region" description="Helical" evidence="4">
    <location>
        <begin position="16"/>
        <end position="35"/>
    </location>
</feature>
<keyword evidence="4" id="KW-1133">Transmembrane helix</keyword>
<dbReference type="PROSITE" id="PS51170">
    <property type="entry name" value="CW"/>
    <property type="match status" value="1"/>
</dbReference>
<evidence type="ECO:0000313" key="5">
    <source>
        <dbReference type="EMBL" id="MSS37126.1"/>
    </source>
</evidence>
<dbReference type="EMBL" id="VUMD01000008">
    <property type="protein sequence ID" value="MSS37126.1"/>
    <property type="molecule type" value="Genomic_DNA"/>
</dbReference>
<name>A0A7X2NLJ6_9CLOT</name>
<feature type="region of interest" description="Disordered" evidence="3">
    <location>
        <begin position="526"/>
        <end position="588"/>
    </location>
</feature>
<accession>A0A7X2NLJ6</accession>
<keyword evidence="6" id="KW-1185">Reference proteome</keyword>
<dbReference type="RefSeq" id="WP_154472549.1">
    <property type="nucleotide sequence ID" value="NZ_VUMD01000008.1"/>
</dbReference>
<organism evidence="5 6">
    <name type="scientific">Clostridium porci</name>
    <dbReference type="NCBI Taxonomy" id="2605778"/>
    <lineage>
        <taxon>Bacteria</taxon>
        <taxon>Bacillati</taxon>
        <taxon>Bacillota</taxon>
        <taxon>Clostridia</taxon>
        <taxon>Eubacteriales</taxon>
        <taxon>Clostridiaceae</taxon>
        <taxon>Clostridium</taxon>
    </lineage>
</organism>
<keyword evidence="4" id="KW-0812">Transmembrane</keyword>